<reference evidence="1 2" key="1">
    <citation type="submission" date="2015-12" db="EMBL/GenBank/DDBJ databases">
        <title>Draft genome sequence of the thermoanaerobe Thermotalea metallivorans, an isolate from the runoff channel of the Great Artesian Basin, Australia.</title>
        <authorList>
            <person name="Patel B.K."/>
        </authorList>
    </citation>
    <scope>NUCLEOTIDE SEQUENCE [LARGE SCALE GENOMIC DNA]</scope>
    <source>
        <strain evidence="1 2">B2-1</strain>
    </source>
</reference>
<sequence length="112" mass="12457">MSQLDQLKLLLGITDSLKDAILQFVLDRAESAVKNYCNIIEIPSGLNDVILAIAIKLYRIENLGSEEHGSTVKSITVGDTTTSFESNASKDRTRELLNGFETDLAPFRKVKW</sequence>
<dbReference type="AlphaFoldDB" id="A0A140LCK7"/>
<evidence type="ECO:0000313" key="2">
    <source>
        <dbReference type="Proteomes" id="UP000070456"/>
    </source>
</evidence>
<dbReference type="InterPro" id="IPR053746">
    <property type="entry name" value="Viral_HT_Connector_Assembly"/>
</dbReference>
<dbReference type="RefSeq" id="WP_068554296.1">
    <property type="nucleotide sequence ID" value="NZ_LOEE01000006.1"/>
</dbReference>
<dbReference type="EMBL" id="LOEE01000006">
    <property type="protein sequence ID" value="KXG78282.1"/>
    <property type="molecule type" value="Genomic_DNA"/>
</dbReference>
<accession>A0A140LCK7</accession>
<keyword evidence="2" id="KW-1185">Reference proteome</keyword>
<dbReference type="OrthoDB" id="2611623at2"/>
<name>A0A140LCK7_9FIRM</name>
<dbReference type="Pfam" id="PF05135">
    <property type="entry name" value="Phage_connect_1"/>
    <property type="match status" value="1"/>
</dbReference>
<protein>
    <recommendedName>
        <fullName evidence="3">Phage gp6-like head-tail connector protein</fullName>
    </recommendedName>
</protein>
<dbReference type="Gene3D" id="1.10.246.150">
    <property type="match status" value="1"/>
</dbReference>
<gene>
    <name evidence="1" type="ORF">AN619_02570</name>
</gene>
<proteinExistence type="predicted"/>
<dbReference type="Proteomes" id="UP000070456">
    <property type="component" value="Unassembled WGS sequence"/>
</dbReference>
<organism evidence="1 2">
    <name type="scientific">Thermotalea metallivorans</name>
    <dbReference type="NCBI Taxonomy" id="520762"/>
    <lineage>
        <taxon>Bacteria</taxon>
        <taxon>Bacillati</taxon>
        <taxon>Bacillota</taxon>
        <taxon>Clostridia</taxon>
        <taxon>Peptostreptococcales</taxon>
        <taxon>Thermotaleaceae</taxon>
        <taxon>Thermotalea</taxon>
    </lineage>
</organism>
<dbReference type="InterPro" id="IPR021146">
    <property type="entry name" value="Phage_gp6-like_head-tail"/>
</dbReference>
<dbReference type="STRING" id="520762.AN619_02570"/>
<evidence type="ECO:0000313" key="1">
    <source>
        <dbReference type="EMBL" id="KXG78282.1"/>
    </source>
</evidence>
<evidence type="ECO:0008006" key="3">
    <source>
        <dbReference type="Google" id="ProtNLM"/>
    </source>
</evidence>
<comment type="caution">
    <text evidence="1">The sequence shown here is derived from an EMBL/GenBank/DDBJ whole genome shotgun (WGS) entry which is preliminary data.</text>
</comment>